<evidence type="ECO:0000313" key="3">
    <source>
        <dbReference type="EMBL" id="AFV33666.1"/>
    </source>
</evidence>
<feature type="region of interest" description="Disordered" evidence="1">
    <location>
        <begin position="35"/>
        <end position="62"/>
    </location>
</feature>
<dbReference type="InterPro" id="IPR025748">
    <property type="entry name" value="PrcB_C_dom"/>
</dbReference>
<evidence type="ECO:0000259" key="2">
    <source>
        <dbReference type="Pfam" id="PF14343"/>
    </source>
</evidence>
<feature type="domain" description="PrcB C-terminal" evidence="2">
    <location>
        <begin position="143"/>
        <end position="199"/>
    </location>
</feature>
<accession>K4MVN4</accession>
<reference evidence="3" key="1">
    <citation type="journal article" date="2013" name="Mol. Oral. Microbiol.">
        <title>Conservation and revised annotation of the Treponema denticola prcB-prcA-prtP locus encoding the dentilisin (CTLP) protease complex.</title>
        <authorList>
            <person name="Goetting-Minesky M.P."/>
            <person name="Godovikova V."/>
            <person name="Li J.J."/>
            <person name="Seshadrinathan S."/>
            <person name="Timm J.C."/>
            <person name="Kamodia S.S."/>
            <person name="Fenno J.C."/>
        </authorList>
    </citation>
    <scope>NUCLEOTIDE SEQUENCE</scope>
    <source>
        <strain evidence="3">33521</strain>
    </source>
</reference>
<sequence length="221" mass="23934">MIYLNTMRFCVILLFICCVTFLGCKTLPKQPAGEFHSVPDDKVPTVPDKGAEGNLGSSFKNPEILSSPPESMQAGYDSFKNPEILSSPPESMQAGYEILIQGNNFKTGLPSIVKSQEDLQTLYSVLYGNSLKAPVIDFSKKAVVIAAAGPFNTGGYSIAPVSAIKTGKIINLVFEVKSPGPKDMVTQAFTRPYVIVSVDVEPDTEIFIEINGDAKNDKLDF</sequence>
<gene>
    <name evidence="3" type="primary">prcB</name>
</gene>
<evidence type="ECO:0000256" key="1">
    <source>
        <dbReference type="SAM" id="MobiDB-lite"/>
    </source>
</evidence>
<organism evidence="3">
    <name type="scientific">Treponema denticola</name>
    <dbReference type="NCBI Taxonomy" id="158"/>
    <lineage>
        <taxon>Bacteria</taxon>
        <taxon>Pseudomonadati</taxon>
        <taxon>Spirochaetota</taxon>
        <taxon>Spirochaetia</taxon>
        <taxon>Spirochaetales</taxon>
        <taxon>Treponemataceae</taxon>
        <taxon>Treponema</taxon>
    </lineage>
</organism>
<dbReference type="NCBIfam" id="NF033596">
    <property type="entry name" value="denti_PrcB"/>
    <property type="match status" value="1"/>
</dbReference>
<dbReference type="Pfam" id="PF14343">
    <property type="entry name" value="PrcB_C"/>
    <property type="match status" value="1"/>
</dbReference>
<protein>
    <submittedName>
        <fullName evidence="3">PrcB</fullName>
    </submittedName>
</protein>
<dbReference type="AlphaFoldDB" id="K4MVN4"/>
<proteinExistence type="predicted"/>
<dbReference type="EMBL" id="JX984657">
    <property type="protein sequence ID" value="AFV33666.1"/>
    <property type="molecule type" value="Genomic_DNA"/>
</dbReference>
<name>K4MVN4_TREDN</name>